<proteinExistence type="predicted"/>
<organism evidence="1 2">
    <name type="scientific">Shewanella intestini</name>
    <dbReference type="NCBI Taxonomy" id="2017544"/>
    <lineage>
        <taxon>Bacteria</taxon>
        <taxon>Pseudomonadati</taxon>
        <taxon>Pseudomonadota</taxon>
        <taxon>Gammaproteobacteria</taxon>
        <taxon>Alteromonadales</taxon>
        <taxon>Shewanellaceae</taxon>
        <taxon>Shewanella</taxon>
    </lineage>
</organism>
<name>A0ABS5I141_9GAMM</name>
<dbReference type="EMBL" id="JAAIKR010000004">
    <property type="protein sequence ID" value="MBR9727734.1"/>
    <property type="molecule type" value="Genomic_DNA"/>
</dbReference>
<protein>
    <recommendedName>
        <fullName evidence="3">DUF4178 domain-containing protein</fullName>
    </recommendedName>
</protein>
<evidence type="ECO:0000313" key="2">
    <source>
        <dbReference type="Proteomes" id="UP000811844"/>
    </source>
</evidence>
<accession>A0ABS5I141</accession>
<dbReference type="RefSeq" id="WP_153661566.1">
    <property type="nucleotide sequence ID" value="NZ_JAAIKR010000004.1"/>
</dbReference>
<evidence type="ECO:0008006" key="3">
    <source>
        <dbReference type="Google" id="ProtNLM"/>
    </source>
</evidence>
<sequence length="217" mass="24976">MGFLSGLFGKKAAPARKLSHPNDLLKGDMLTLDDSFALPSQLRKQQLRVEGIHTYEYERNKQAELLLRGNSDRAIFMSYIEEDDPYLSISIKITRADVEDMFEMDEFALLFEEPGHAILNTKGLPAELENELGPWLSEQYHQVEFAKFGYFHRQDYRTTTPPQAENAQHGDQFESYSLINSDETHAIDVEVYEGGETEVMLTLYRPLSDIREYWPGS</sequence>
<reference evidence="1 2" key="1">
    <citation type="submission" date="2020-02" db="EMBL/GenBank/DDBJ databases">
        <title>Shewanella WXL01 sp. nov., a marine bacterium isolated from green algae in Luhuitou Fringing Reef (Northern South China Sea).</title>
        <authorList>
            <person name="Wang X."/>
        </authorList>
    </citation>
    <scope>NUCLEOTIDE SEQUENCE [LARGE SCALE GENOMIC DNA]</scope>
    <source>
        <strain evidence="1 2">MCCC 1A01895</strain>
    </source>
</reference>
<dbReference type="Proteomes" id="UP000811844">
    <property type="component" value="Unassembled WGS sequence"/>
</dbReference>
<gene>
    <name evidence="1" type="ORF">G3R48_07015</name>
</gene>
<keyword evidence="2" id="KW-1185">Reference proteome</keyword>
<comment type="caution">
    <text evidence="1">The sequence shown here is derived from an EMBL/GenBank/DDBJ whole genome shotgun (WGS) entry which is preliminary data.</text>
</comment>
<evidence type="ECO:0000313" key="1">
    <source>
        <dbReference type="EMBL" id="MBR9727734.1"/>
    </source>
</evidence>